<dbReference type="Proteomes" id="UP001227192">
    <property type="component" value="Unassembled WGS sequence"/>
</dbReference>
<sequence length="85" mass="9751">MGSVSSLYGLQKPKLEGNKLRTRISSLWRNYSLRLDAKKCGQGCARQIDQVMRMKEDLARLIGFSFCLICLHDGFPRFLQEITVL</sequence>
<comment type="caution">
    <text evidence="1">The sequence shown here is derived from an EMBL/GenBank/DDBJ whole genome shotgun (WGS) entry which is preliminary data.</text>
</comment>
<evidence type="ECO:0000313" key="2">
    <source>
        <dbReference type="Proteomes" id="UP001227192"/>
    </source>
</evidence>
<protein>
    <submittedName>
        <fullName evidence="1">Uncharacterized protein</fullName>
    </submittedName>
</protein>
<evidence type="ECO:0000313" key="1">
    <source>
        <dbReference type="EMBL" id="KAJ9484642.1"/>
    </source>
</evidence>
<dbReference type="AlphaFoldDB" id="A0AAI9TC83"/>
<reference evidence="1" key="1">
    <citation type="submission" date="2015-06" db="EMBL/GenBank/DDBJ databases">
        <authorList>
            <person name="Nguyen H."/>
        </authorList>
    </citation>
    <scope>NUCLEOTIDE SEQUENCE</scope>
    <source>
        <strain evidence="1">DAOM 180753</strain>
    </source>
</reference>
<gene>
    <name evidence="1" type="ORF">VN97_g8726</name>
</gene>
<keyword evidence="2" id="KW-1185">Reference proteome</keyword>
<name>A0AAI9TC83_PENTH</name>
<reference evidence="1" key="2">
    <citation type="journal article" date="2016" name="Fungal Biol.">
        <title>Ochratoxin A production by Penicillium thymicola.</title>
        <authorList>
            <person name="Nguyen H.D.T."/>
            <person name="McMullin D.R."/>
            <person name="Ponomareva E."/>
            <person name="Riley R."/>
            <person name="Pomraning K.R."/>
            <person name="Baker S.E."/>
            <person name="Seifert K.A."/>
        </authorList>
    </citation>
    <scope>NUCLEOTIDE SEQUENCE</scope>
    <source>
        <strain evidence="1">DAOM 180753</strain>
    </source>
</reference>
<dbReference type="EMBL" id="LACB01000322">
    <property type="protein sequence ID" value="KAJ9484642.1"/>
    <property type="molecule type" value="Genomic_DNA"/>
</dbReference>
<organism evidence="1 2">
    <name type="scientific">Penicillium thymicola</name>
    <dbReference type="NCBI Taxonomy" id="293382"/>
    <lineage>
        <taxon>Eukaryota</taxon>
        <taxon>Fungi</taxon>
        <taxon>Dikarya</taxon>
        <taxon>Ascomycota</taxon>
        <taxon>Pezizomycotina</taxon>
        <taxon>Eurotiomycetes</taxon>
        <taxon>Eurotiomycetidae</taxon>
        <taxon>Eurotiales</taxon>
        <taxon>Aspergillaceae</taxon>
        <taxon>Penicillium</taxon>
    </lineage>
</organism>
<accession>A0AAI9TC83</accession>
<proteinExistence type="predicted"/>